<dbReference type="AlphaFoldDB" id="A0A6C0GTP8"/>
<accession>A0A6C0GTP8</accession>
<protein>
    <submittedName>
        <fullName evidence="1">T9SS type A sorting domain-containing protein</fullName>
    </submittedName>
</protein>
<dbReference type="NCBIfam" id="TIGR04183">
    <property type="entry name" value="Por_Secre_tail"/>
    <property type="match status" value="1"/>
</dbReference>
<dbReference type="KEGG" id="rhoz:GXP67_35195"/>
<sequence>MKKIIQLFLLITFSFGILPLHVFAQTYYWIGGSGNWNDKVNWSFSSSGTPIANTDPLPGPTNDVVFDDPLIGNYTVTINPPGAICRNLNWQDIDGINPTLTGAGGLKIEIYGSLNLPATVSNNFPGTFELKGAGNFTLNATSPFPTGSILLFNNPAGIWKLADKLDVYNLRIQSGELDVQSNDNSIDVKGYWYMTPAPSVAAKFNSQGGTVVFNGSGTQTITTNAALGRNEFFNMIIENSGPGITLNSPVSVGKNNGGRITFIDGIVNTTPTNILTINNRAQVSGARDGSHVNGYVRKIGNDGDNEFYFPIGDGTSYRPAGLEFVNPNPNAVFVAKYNRRTPANVNYPPANANSPLTISKFEYWEIERTGGNASTRVILTWEIPVSGPENYLGEPANVEDLLVAYWNSSNPLTGEWRRINSNNQTVTNSNPANYSGHTRMQSAMANNDRRVYAIGSEILPLPIELLYFKANLVNGVVQLDWATASEKDNDYFTIEKSTDSKQFEAFLEVDAIGNSQQVQTYTAPDANPLSPVTYYRLKQTDIDGKFTYSKIVAIHSGSKASLSVTPLTEKQIRLSYYLPQSKDAVLSLYDTKGVLVWNKSVSGNSALQAEIIKLSYPSGMYLLTMQQAGEAIVKKIFIR</sequence>
<organism evidence="1 2">
    <name type="scientific">Rhodocytophaga rosea</name>
    <dbReference type="NCBI Taxonomy" id="2704465"/>
    <lineage>
        <taxon>Bacteria</taxon>
        <taxon>Pseudomonadati</taxon>
        <taxon>Bacteroidota</taxon>
        <taxon>Cytophagia</taxon>
        <taxon>Cytophagales</taxon>
        <taxon>Rhodocytophagaceae</taxon>
        <taxon>Rhodocytophaga</taxon>
    </lineage>
</organism>
<keyword evidence="2" id="KW-1185">Reference proteome</keyword>
<dbReference type="RefSeq" id="WP_162447474.1">
    <property type="nucleotide sequence ID" value="NZ_CP048222.1"/>
</dbReference>
<name>A0A6C0GTP8_9BACT</name>
<dbReference type="Proteomes" id="UP000480178">
    <property type="component" value="Chromosome"/>
</dbReference>
<gene>
    <name evidence="1" type="ORF">GXP67_35195</name>
</gene>
<evidence type="ECO:0000313" key="1">
    <source>
        <dbReference type="EMBL" id="QHT71539.1"/>
    </source>
</evidence>
<proteinExistence type="predicted"/>
<evidence type="ECO:0000313" key="2">
    <source>
        <dbReference type="Proteomes" id="UP000480178"/>
    </source>
</evidence>
<dbReference type="InterPro" id="IPR026444">
    <property type="entry name" value="Secre_tail"/>
</dbReference>
<reference evidence="1 2" key="1">
    <citation type="submission" date="2020-01" db="EMBL/GenBank/DDBJ databases">
        <authorList>
            <person name="Kim M.K."/>
        </authorList>
    </citation>
    <scope>NUCLEOTIDE SEQUENCE [LARGE SCALE GENOMIC DNA]</scope>
    <source>
        <strain evidence="1 2">172606-1</strain>
    </source>
</reference>
<dbReference type="EMBL" id="CP048222">
    <property type="protein sequence ID" value="QHT71539.1"/>
    <property type="molecule type" value="Genomic_DNA"/>
</dbReference>